<sequence length="155" mass="17021">MDTPEEIERRLQRCLTPRGFSEAGMEAMDQMIDELAGTADEAASFNGHRMAWLTGSAAAGIALAFGITWMNAPESVDAFVGWSDQVQSVSLVSEEVGVVSAEAEDRLVSDDEGNLMRAWHVQVVNQERFHDPQTGHEVTVVRPRDEVVLMPVSSF</sequence>
<proteinExistence type="predicted"/>
<keyword evidence="2" id="KW-1185">Reference proteome</keyword>
<comment type="caution">
    <text evidence="1">The sequence shown here is derived from an EMBL/GenBank/DDBJ whole genome shotgun (WGS) entry which is preliminary data.</text>
</comment>
<dbReference type="Proteomes" id="UP000658278">
    <property type="component" value="Unassembled WGS sequence"/>
</dbReference>
<dbReference type="AlphaFoldDB" id="A0A934VER1"/>
<gene>
    <name evidence="1" type="ORF">JIN81_04620</name>
</gene>
<protein>
    <submittedName>
        <fullName evidence="1">Uncharacterized protein</fullName>
    </submittedName>
</protein>
<name>A0A934VER1_9BACT</name>
<dbReference type="EMBL" id="JAENII010000003">
    <property type="protein sequence ID" value="MBK1826291.1"/>
    <property type="molecule type" value="Genomic_DNA"/>
</dbReference>
<accession>A0A934VER1</accession>
<reference evidence="1" key="1">
    <citation type="submission" date="2021-01" db="EMBL/GenBank/DDBJ databases">
        <title>Modified the classification status of verrucomicrobia.</title>
        <authorList>
            <person name="Feng X."/>
        </authorList>
    </citation>
    <scope>NUCLEOTIDE SEQUENCE</scope>
    <source>
        <strain evidence="1">KCTC 22201</strain>
    </source>
</reference>
<evidence type="ECO:0000313" key="1">
    <source>
        <dbReference type="EMBL" id="MBK1826291.1"/>
    </source>
</evidence>
<organism evidence="1 2">
    <name type="scientific">Haloferula rosea</name>
    <dbReference type="NCBI Taxonomy" id="490093"/>
    <lineage>
        <taxon>Bacteria</taxon>
        <taxon>Pseudomonadati</taxon>
        <taxon>Verrucomicrobiota</taxon>
        <taxon>Verrucomicrobiia</taxon>
        <taxon>Verrucomicrobiales</taxon>
        <taxon>Verrucomicrobiaceae</taxon>
        <taxon>Haloferula</taxon>
    </lineage>
</organism>
<dbReference type="RefSeq" id="WP_200277061.1">
    <property type="nucleotide sequence ID" value="NZ_JAENII010000003.1"/>
</dbReference>
<evidence type="ECO:0000313" key="2">
    <source>
        <dbReference type="Proteomes" id="UP000658278"/>
    </source>
</evidence>